<dbReference type="EMBL" id="DVMQ01000017">
    <property type="protein sequence ID" value="HIU24500.1"/>
    <property type="molecule type" value="Genomic_DNA"/>
</dbReference>
<dbReference type="AlphaFoldDB" id="A0A9D1L548"/>
<reference evidence="3" key="1">
    <citation type="submission" date="2020-10" db="EMBL/GenBank/DDBJ databases">
        <authorList>
            <person name="Gilroy R."/>
        </authorList>
    </citation>
    <scope>NUCLEOTIDE SEQUENCE</scope>
    <source>
        <strain evidence="3">ChiHjej12B11-29160</strain>
    </source>
</reference>
<dbReference type="InterPro" id="IPR006680">
    <property type="entry name" value="Amidohydro-rel"/>
</dbReference>
<keyword evidence="1" id="KW-0456">Lyase</keyword>
<proteinExistence type="predicted"/>
<dbReference type="Gene3D" id="3.20.20.140">
    <property type="entry name" value="Metal-dependent hydrolases"/>
    <property type="match status" value="1"/>
</dbReference>
<evidence type="ECO:0000313" key="3">
    <source>
        <dbReference type="EMBL" id="HIU24500.1"/>
    </source>
</evidence>
<dbReference type="InterPro" id="IPR032465">
    <property type="entry name" value="ACMSD"/>
</dbReference>
<dbReference type="GO" id="GO:0016831">
    <property type="term" value="F:carboxy-lyase activity"/>
    <property type="evidence" value="ECO:0007669"/>
    <property type="project" value="InterPro"/>
</dbReference>
<protein>
    <submittedName>
        <fullName evidence="3">Amidohydrolase family protein</fullName>
    </submittedName>
</protein>
<reference evidence="3" key="2">
    <citation type="journal article" date="2021" name="PeerJ">
        <title>Extensive microbial diversity within the chicken gut microbiome revealed by metagenomics and culture.</title>
        <authorList>
            <person name="Gilroy R."/>
            <person name="Ravi A."/>
            <person name="Getino M."/>
            <person name="Pursley I."/>
            <person name="Horton D.L."/>
            <person name="Alikhan N.F."/>
            <person name="Baker D."/>
            <person name="Gharbi K."/>
            <person name="Hall N."/>
            <person name="Watson M."/>
            <person name="Adriaenssens E.M."/>
            <person name="Foster-Nyarko E."/>
            <person name="Jarju S."/>
            <person name="Secka A."/>
            <person name="Antonio M."/>
            <person name="Oren A."/>
            <person name="Chaudhuri R.R."/>
            <person name="La Ragione R."/>
            <person name="Hildebrand F."/>
            <person name="Pallen M.J."/>
        </authorList>
    </citation>
    <scope>NUCLEOTIDE SEQUENCE</scope>
    <source>
        <strain evidence="3">ChiHjej12B11-29160</strain>
    </source>
</reference>
<dbReference type="InterPro" id="IPR032466">
    <property type="entry name" value="Metal_Hydrolase"/>
</dbReference>
<organism evidence="3 4">
    <name type="scientific">Candidatus Coprovicinus avistercoris</name>
    <dbReference type="NCBI Taxonomy" id="2840754"/>
    <lineage>
        <taxon>Bacteria</taxon>
        <taxon>Bacillati</taxon>
        <taxon>Actinomycetota</taxon>
        <taxon>Coriobacteriia</taxon>
        <taxon>Coriobacteriales</taxon>
        <taxon>Coriobacteriaceae</taxon>
        <taxon>Coriobacteriaceae incertae sedis</taxon>
        <taxon>Candidatus Coprovicinus</taxon>
    </lineage>
</organism>
<gene>
    <name evidence="3" type="ORF">IAD17_06215</name>
</gene>
<dbReference type="GO" id="GO:0016787">
    <property type="term" value="F:hydrolase activity"/>
    <property type="evidence" value="ECO:0007669"/>
    <property type="project" value="InterPro"/>
</dbReference>
<feature type="domain" description="Amidohydrolase-related" evidence="2">
    <location>
        <begin position="69"/>
        <end position="280"/>
    </location>
</feature>
<dbReference type="PANTHER" id="PTHR21240:SF19">
    <property type="entry name" value="CATALYTIC_ HYDROLASE"/>
    <property type="match status" value="1"/>
</dbReference>
<evidence type="ECO:0000256" key="1">
    <source>
        <dbReference type="ARBA" id="ARBA00023239"/>
    </source>
</evidence>
<sequence>MFIDVHVNPAFYELINADESLEDMRHEVLNVHKNGTAKLEHIFNQMRLAGLDKMCLLARDYSVCAGCVPVSNEEIRTIVDAAPDRFIGFASVDPADPAAPEKLERAFTDLGMKALALYPPRQRFYPMDDAVQPLYDICERYNRPVYFSAGMSWEPHTLAKYGRPVEFEELAETRPNLRFCIGRFGWPWVEEAAMVMVKHSNVYADTGLLYFDCAQEFFTRLFTQEIPMTWIDRSLRHQVMFGSGQPRFEQIRMAHALDNLGLRESTVELIKGQNAIDFLGGLEEG</sequence>
<dbReference type="SUPFAM" id="SSF51556">
    <property type="entry name" value="Metallo-dependent hydrolases"/>
    <property type="match status" value="1"/>
</dbReference>
<dbReference type="Proteomes" id="UP000824078">
    <property type="component" value="Unassembled WGS sequence"/>
</dbReference>
<name>A0A9D1L548_9ACTN</name>
<comment type="caution">
    <text evidence="3">The sequence shown here is derived from an EMBL/GenBank/DDBJ whole genome shotgun (WGS) entry which is preliminary data.</text>
</comment>
<evidence type="ECO:0000259" key="2">
    <source>
        <dbReference type="Pfam" id="PF04909"/>
    </source>
</evidence>
<dbReference type="PANTHER" id="PTHR21240">
    <property type="entry name" value="2-AMINO-3-CARBOXYLMUCONATE-6-SEMIALDEHYDE DECARBOXYLASE"/>
    <property type="match status" value="1"/>
</dbReference>
<dbReference type="Pfam" id="PF04909">
    <property type="entry name" value="Amidohydro_2"/>
    <property type="match status" value="1"/>
</dbReference>
<evidence type="ECO:0000313" key="4">
    <source>
        <dbReference type="Proteomes" id="UP000824078"/>
    </source>
</evidence>
<accession>A0A9D1L548</accession>